<dbReference type="InterPro" id="IPR040256">
    <property type="entry name" value="At4g02000-like"/>
</dbReference>
<gene>
    <name evidence="4" type="ORF">Tsubulata_031413</name>
</gene>
<accession>A0A9Q0J9B7</accession>
<name>A0A9Q0J9B7_9ROSI</name>
<feature type="region of interest" description="Disordered" evidence="2">
    <location>
        <begin position="246"/>
        <end position="301"/>
    </location>
</feature>
<keyword evidence="5" id="KW-1185">Reference proteome</keyword>
<keyword evidence="1" id="KW-0863">Zinc-finger</keyword>
<dbReference type="GO" id="GO:0008270">
    <property type="term" value="F:zinc ion binding"/>
    <property type="evidence" value="ECO:0007669"/>
    <property type="project" value="UniProtKB-KW"/>
</dbReference>
<evidence type="ECO:0000256" key="2">
    <source>
        <dbReference type="SAM" id="MobiDB-lite"/>
    </source>
</evidence>
<dbReference type="PANTHER" id="PTHR31286">
    <property type="entry name" value="GLYCINE-RICH CELL WALL STRUCTURAL PROTEIN 1.8-LIKE"/>
    <property type="match status" value="1"/>
</dbReference>
<dbReference type="Proteomes" id="UP001141552">
    <property type="component" value="Unassembled WGS sequence"/>
</dbReference>
<dbReference type="PANTHER" id="PTHR31286:SF99">
    <property type="entry name" value="DUF4283 DOMAIN-CONTAINING PROTEIN"/>
    <property type="match status" value="1"/>
</dbReference>
<sequence length="544" mass="59494">MPTTSSSLPSQTSLGTPPPRVTPEVTMMPVESPHPGPSSFKDKLLCGSHPIPAATDNDFVEQEGDIVSFLTPEGPVVKISDRYRAMLHKRWENTLILKMWGRNINYRTLCSRLPNLWKLKESVRVVDLANNFYFFNPASHKVTSVVAWIQIPDISCEYYDRGILRAVCNEIGKLIRLDHNTEEAIRGHYARVAVELDLTKPLQSQVFVDDKWYFISYENIPQICFHCGIAGHLMSSCPYREPVSLHSKEAQAADDQTSGGLREPNPGGPKIQQSPAQPPCGEWMIAGKRYRPPRTGGGQPRKAVVNANQAVNRAITSQTPDIVASSLDPSPIKPVHTPLKNKGQPPIPATIKPAKKADVSIQATTPVTTKETTTTTTMLPTGPPTFPTWSTLPITKIVPSKALMVNNRNPMHSHASTNLGKIAHVSFKASKNKPYSRQEVAGKKISKEPSMPTHEELPPTTDSAMHFHLPIPPASEISAQPLEISFDKTNLGHSEVMDDPMSEDATLKDIASLDTPVRASASPTILSSSQALLAANNEAPAPVV</sequence>
<evidence type="ECO:0000313" key="5">
    <source>
        <dbReference type="Proteomes" id="UP001141552"/>
    </source>
</evidence>
<feature type="domain" description="CCHC-type" evidence="3">
    <location>
        <begin position="224"/>
        <end position="238"/>
    </location>
</feature>
<keyword evidence="1" id="KW-0862">Zinc</keyword>
<dbReference type="PROSITE" id="PS50158">
    <property type="entry name" value="ZF_CCHC"/>
    <property type="match status" value="1"/>
</dbReference>
<evidence type="ECO:0000256" key="1">
    <source>
        <dbReference type="PROSITE-ProRule" id="PRU00047"/>
    </source>
</evidence>
<protein>
    <recommendedName>
        <fullName evidence="3">CCHC-type domain-containing protein</fullName>
    </recommendedName>
</protein>
<dbReference type="AlphaFoldDB" id="A0A9Q0J9B7"/>
<reference evidence="4" key="2">
    <citation type="journal article" date="2023" name="Plants (Basel)">
        <title>Annotation of the Turnera subulata (Passifloraceae) Draft Genome Reveals the S-Locus Evolved after the Divergence of Turneroideae from Passifloroideae in a Stepwise Manner.</title>
        <authorList>
            <person name="Henning P.M."/>
            <person name="Roalson E.H."/>
            <person name="Mir W."/>
            <person name="McCubbin A.G."/>
            <person name="Shore J.S."/>
        </authorList>
    </citation>
    <scope>NUCLEOTIDE SEQUENCE</scope>
    <source>
        <strain evidence="4">F60SS</strain>
    </source>
</reference>
<keyword evidence="1" id="KW-0479">Metal-binding</keyword>
<proteinExistence type="predicted"/>
<dbReference type="GO" id="GO:0003676">
    <property type="term" value="F:nucleic acid binding"/>
    <property type="evidence" value="ECO:0007669"/>
    <property type="project" value="InterPro"/>
</dbReference>
<evidence type="ECO:0000313" key="4">
    <source>
        <dbReference type="EMBL" id="KAJ4832410.1"/>
    </source>
</evidence>
<organism evidence="4 5">
    <name type="scientific">Turnera subulata</name>
    <dbReference type="NCBI Taxonomy" id="218843"/>
    <lineage>
        <taxon>Eukaryota</taxon>
        <taxon>Viridiplantae</taxon>
        <taxon>Streptophyta</taxon>
        <taxon>Embryophyta</taxon>
        <taxon>Tracheophyta</taxon>
        <taxon>Spermatophyta</taxon>
        <taxon>Magnoliopsida</taxon>
        <taxon>eudicotyledons</taxon>
        <taxon>Gunneridae</taxon>
        <taxon>Pentapetalae</taxon>
        <taxon>rosids</taxon>
        <taxon>fabids</taxon>
        <taxon>Malpighiales</taxon>
        <taxon>Passifloraceae</taxon>
        <taxon>Turnera</taxon>
    </lineage>
</organism>
<feature type="region of interest" description="Disordered" evidence="2">
    <location>
        <begin position="1"/>
        <end position="41"/>
    </location>
</feature>
<evidence type="ECO:0000259" key="3">
    <source>
        <dbReference type="PROSITE" id="PS50158"/>
    </source>
</evidence>
<comment type="caution">
    <text evidence="4">The sequence shown here is derived from an EMBL/GenBank/DDBJ whole genome shotgun (WGS) entry which is preliminary data.</text>
</comment>
<feature type="compositionally biased region" description="Low complexity" evidence="2">
    <location>
        <begin position="1"/>
        <end position="15"/>
    </location>
</feature>
<dbReference type="EMBL" id="JAKUCV010005141">
    <property type="protein sequence ID" value="KAJ4832410.1"/>
    <property type="molecule type" value="Genomic_DNA"/>
</dbReference>
<dbReference type="InterPro" id="IPR001878">
    <property type="entry name" value="Znf_CCHC"/>
</dbReference>
<dbReference type="OrthoDB" id="1096772at2759"/>
<reference evidence="4" key="1">
    <citation type="submission" date="2022-02" db="EMBL/GenBank/DDBJ databases">
        <authorList>
            <person name="Henning P.M."/>
            <person name="McCubbin A.G."/>
            <person name="Shore J.S."/>
        </authorList>
    </citation>
    <scope>NUCLEOTIDE SEQUENCE</scope>
    <source>
        <strain evidence="4">F60SS</strain>
        <tissue evidence="4">Leaves</tissue>
    </source>
</reference>